<dbReference type="PANTHER" id="PTHR45080">
    <property type="entry name" value="CONTACTIN 5"/>
    <property type="match status" value="1"/>
</dbReference>
<feature type="domain" description="Ig-like" evidence="9">
    <location>
        <begin position="138"/>
        <end position="175"/>
    </location>
</feature>
<keyword evidence="5 6" id="KW-0067">ATP-binding</keyword>
<evidence type="ECO:0000313" key="10">
    <source>
        <dbReference type="EMBL" id="NXP41983.1"/>
    </source>
</evidence>
<evidence type="ECO:0000256" key="7">
    <source>
        <dbReference type="SAM" id="Phobius"/>
    </source>
</evidence>
<dbReference type="InterPro" id="IPR017441">
    <property type="entry name" value="Protein_kinase_ATP_BS"/>
</dbReference>
<feature type="transmembrane region" description="Helical" evidence="7">
    <location>
        <begin position="232"/>
        <end position="253"/>
    </location>
</feature>
<dbReference type="SUPFAM" id="SSF56112">
    <property type="entry name" value="Protein kinase-like (PK-like)"/>
    <property type="match status" value="1"/>
</dbReference>
<dbReference type="InterPro" id="IPR000719">
    <property type="entry name" value="Prot_kinase_dom"/>
</dbReference>
<keyword evidence="1" id="KW-0732">Signal</keyword>
<evidence type="ECO:0000256" key="5">
    <source>
        <dbReference type="PIRSR" id="PIRSR000615-2"/>
    </source>
</evidence>
<dbReference type="Gene3D" id="2.60.40.10">
    <property type="entry name" value="Immunoglobulins"/>
    <property type="match status" value="3"/>
</dbReference>
<evidence type="ECO:0000256" key="1">
    <source>
        <dbReference type="ARBA" id="ARBA00022729"/>
    </source>
</evidence>
<dbReference type="InterPro" id="IPR011009">
    <property type="entry name" value="Kinase-like_dom_sf"/>
</dbReference>
<proteinExistence type="predicted"/>
<dbReference type="Pfam" id="PF17988">
    <property type="entry name" value="VEGFR-2_TMD"/>
    <property type="match status" value="1"/>
</dbReference>
<dbReference type="GO" id="GO:0007156">
    <property type="term" value="P:homophilic cell adhesion via plasma membrane adhesion molecules"/>
    <property type="evidence" value="ECO:0007669"/>
    <property type="project" value="TreeGrafter"/>
</dbReference>
<dbReference type="InterPro" id="IPR007110">
    <property type="entry name" value="Ig-like_dom"/>
</dbReference>
<dbReference type="GO" id="GO:0005886">
    <property type="term" value="C:plasma membrane"/>
    <property type="evidence" value="ECO:0007669"/>
    <property type="project" value="TreeGrafter"/>
</dbReference>
<dbReference type="SMART" id="SM00409">
    <property type="entry name" value="IG"/>
    <property type="match status" value="2"/>
</dbReference>
<evidence type="ECO:0000256" key="2">
    <source>
        <dbReference type="ARBA" id="ARBA00022737"/>
    </source>
</evidence>
<feature type="non-terminal residue" evidence="10">
    <location>
        <position position="332"/>
    </location>
</feature>
<keyword evidence="7" id="KW-1133">Transmembrane helix</keyword>
<keyword evidence="4" id="KW-0393">Immunoglobulin domain</keyword>
<keyword evidence="11" id="KW-1185">Reference proteome</keyword>
<dbReference type="Pfam" id="PF13927">
    <property type="entry name" value="Ig_3"/>
    <property type="match status" value="1"/>
</dbReference>
<reference evidence="10 11" key="1">
    <citation type="submission" date="2019-09" db="EMBL/GenBank/DDBJ databases">
        <title>Bird 10,000 Genomes (B10K) Project - Family phase.</title>
        <authorList>
            <person name="Zhang G."/>
        </authorList>
    </citation>
    <scope>NUCLEOTIDE SEQUENCE [LARGE SCALE GENOMIC DNA]</scope>
    <source>
        <strain evidence="10">B10K-DU-002-43</strain>
        <tissue evidence="10">Muscle</tissue>
    </source>
</reference>
<keyword evidence="7" id="KW-0472">Membrane</keyword>
<evidence type="ECO:0000259" key="8">
    <source>
        <dbReference type="PROSITE" id="PS50011"/>
    </source>
</evidence>
<evidence type="ECO:0000256" key="6">
    <source>
        <dbReference type="PROSITE-ProRule" id="PRU10141"/>
    </source>
</evidence>
<sequence>VSTLTTENSSASGIYYCVASNKVGEEERSIEFYVSDVPSGLQTPSQVTAIVGNDVQLTCRASKYIYTHLAWYYPSSEPAPSPSVLRKMDKYSISLTLLLPNVTKEQSGLYKCRAQNQHNSTDTLEQHSQLLVRAKSAPLVIQNLTDLEVNISGKILLECRVSGTPEPQVTWRKNGYPGSDSTGLSSQLSWAQKLQQSHLAEGSEHPMACGMSFISPSTVMDGSSEEKSNIEVIILVCTGLAATLFWLLLTLFIRKLRIKTGYLSIIMDPEEMPLDEQCDRLPYDSSKWEFPRDRLRLGKTLGHGAFGKVVEASAFGIDKSSTCKTVAVKMLK</sequence>
<keyword evidence="5 6" id="KW-0547">Nucleotide-binding</keyword>
<keyword evidence="7" id="KW-0812">Transmembrane</keyword>
<feature type="binding site" evidence="5">
    <location>
        <begin position="302"/>
        <end position="309"/>
    </location>
    <ligand>
        <name>ATP</name>
        <dbReference type="ChEBI" id="CHEBI:30616"/>
    </ligand>
</feature>
<dbReference type="SMART" id="SM00408">
    <property type="entry name" value="IGc2"/>
    <property type="match status" value="2"/>
</dbReference>
<dbReference type="Gene3D" id="3.30.200.20">
    <property type="entry name" value="Phosphorylase Kinase, domain 1"/>
    <property type="match status" value="1"/>
</dbReference>
<feature type="non-terminal residue" evidence="10">
    <location>
        <position position="1"/>
    </location>
</feature>
<keyword evidence="2" id="KW-0677">Repeat</keyword>
<dbReference type="InterPro" id="IPR003599">
    <property type="entry name" value="Ig_sub"/>
</dbReference>
<dbReference type="FunFam" id="2.60.40.10:FF:002918">
    <property type="entry name" value="Uncharacterized protein"/>
    <property type="match status" value="1"/>
</dbReference>
<dbReference type="PROSITE" id="PS50011">
    <property type="entry name" value="PROTEIN_KINASE_DOM"/>
    <property type="match status" value="1"/>
</dbReference>
<evidence type="ECO:0000259" key="9">
    <source>
        <dbReference type="PROSITE" id="PS50835"/>
    </source>
</evidence>
<dbReference type="CDD" id="cd00096">
    <property type="entry name" value="Ig"/>
    <property type="match status" value="1"/>
</dbReference>
<keyword evidence="3" id="KW-1015">Disulfide bond</keyword>
<dbReference type="Pfam" id="PF07679">
    <property type="entry name" value="I-set"/>
    <property type="match status" value="1"/>
</dbReference>
<dbReference type="Proteomes" id="UP000524007">
    <property type="component" value="Unassembled WGS sequence"/>
</dbReference>
<comment type="caution">
    <text evidence="10">The sequence shown here is derived from an EMBL/GenBank/DDBJ whole genome shotgun (WGS) entry which is preliminary data.</text>
</comment>
<feature type="domain" description="Protein kinase" evidence="8">
    <location>
        <begin position="295"/>
        <end position="332"/>
    </location>
</feature>
<dbReference type="InterPro" id="IPR013783">
    <property type="entry name" value="Ig-like_fold"/>
</dbReference>
<name>A0A7L2A488_LEILU</name>
<dbReference type="EMBL" id="VXBY01005120">
    <property type="protein sequence ID" value="NXP41983.1"/>
    <property type="molecule type" value="Genomic_DNA"/>
</dbReference>
<dbReference type="InterPro" id="IPR050958">
    <property type="entry name" value="Cell_Adh-Cytoskel_Orgn"/>
</dbReference>
<evidence type="ECO:0000313" key="11">
    <source>
        <dbReference type="Proteomes" id="UP000524007"/>
    </source>
</evidence>
<accession>A0A7L2A488</accession>
<dbReference type="PANTHER" id="PTHR45080:SF8">
    <property type="entry name" value="IG-LIKE DOMAIN-CONTAINING PROTEIN"/>
    <property type="match status" value="1"/>
</dbReference>
<dbReference type="PIRSF" id="PIRSF000615">
    <property type="entry name" value="TyrPK_CSF1-R"/>
    <property type="match status" value="1"/>
</dbReference>
<dbReference type="InterPro" id="IPR041348">
    <property type="entry name" value="VEGFR-2_TMD"/>
</dbReference>
<evidence type="ECO:0000256" key="3">
    <source>
        <dbReference type="ARBA" id="ARBA00023157"/>
    </source>
</evidence>
<evidence type="ECO:0000256" key="4">
    <source>
        <dbReference type="ARBA" id="ARBA00023319"/>
    </source>
</evidence>
<feature type="domain" description="Ig-like" evidence="9">
    <location>
        <begin position="38"/>
        <end position="125"/>
    </location>
</feature>
<feature type="binding site" evidence="5 6">
    <location>
        <position position="329"/>
    </location>
    <ligand>
        <name>ATP</name>
        <dbReference type="ChEBI" id="CHEBI:30616"/>
    </ligand>
</feature>
<dbReference type="PROSITE" id="PS50835">
    <property type="entry name" value="IG_LIKE"/>
    <property type="match status" value="2"/>
</dbReference>
<dbReference type="InterPro" id="IPR036179">
    <property type="entry name" value="Ig-like_dom_sf"/>
</dbReference>
<dbReference type="AlphaFoldDB" id="A0A7L2A488"/>
<dbReference type="GO" id="GO:0005524">
    <property type="term" value="F:ATP binding"/>
    <property type="evidence" value="ECO:0007669"/>
    <property type="project" value="UniProtKB-UniRule"/>
</dbReference>
<dbReference type="PROSITE" id="PS00107">
    <property type="entry name" value="PROTEIN_KINASE_ATP"/>
    <property type="match status" value="1"/>
</dbReference>
<dbReference type="InterPro" id="IPR013098">
    <property type="entry name" value="Ig_I-set"/>
</dbReference>
<protein>
    <submittedName>
        <fullName evidence="10">VGFR4 factor</fullName>
    </submittedName>
</protein>
<gene>
    <name evidence="10" type="primary">Kdrl</name>
    <name evidence="10" type="ORF">LEILUT_R08422</name>
</gene>
<dbReference type="InterPro" id="IPR003598">
    <property type="entry name" value="Ig_sub2"/>
</dbReference>
<dbReference type="GO" id="GO:0004672">
    <property type="term" value="F:protein kinase activity"/>
    <property type="evidence" value="ECO:0007669"/>
    <property type="project" value="InterPro"/>
</dbReference>
<organism evidence="10 11">
    <name type="scientific">Leiothrix lutea</name>
    <name type="common">Red-billed leiothrix</name>
    <name type="synonym">Sylvia lutea</name>
    <dbReference type="NCBI Taxonomy" id="36275"/>
    <lineage>
        <taxon>Eukaryota</taxon>
        <taxon>Metazoa</taxon>
        <taxon>Chordata</taxon>
        <taxon>Craniata</taxon>
        <taxon>Vertebrata</taxon>
        <taxon>Euteleostomi</taxon>
        <taxon>Archelosauria</taxon>
        <taxon>Archosauria</taxon>
        <taxon>Dinosauria</taxon>
        <taxon>Saurischia</taxon>
        <taxon>Theropoda</taxon>
        <taxon>Coelurosauria</taxon>
        <taxon>Aves</taxon>
        <taxon>Neognathae</taxon>
        <taxon>Neoaves</taxon>
        <taxon>Telluraves</taxon>
        <taxon>Australaves</taxon>
        <taxon>Passeriformes</taxon>
        <taxon>Sylvioidea</taxon>
        <taxon>Leiothrichidae</taxon>
        <taxon>Leiothrix</taxon>
    </lineage>
</organism>
<dbReference type="SUPFAM" id="SSF48726">
    <property type="entry name" value="Immunoglobulin"/>
    <property type="match status" value="3"/>
</dbReference>